<dbReference type="EC" id="4.2.1.1" evidence="2"/>
<dbReference type="InterPro" id="IPR023561">
    <property type="entry name" value="Carbonic_anhydrase_a-class"/>
</dbReference>
<feature type="domain" description="Alpha-carbonic anhydrase" evidence="7">
    <location>
        <begin position="50"/>
        <end position="309"/>
    </location>
</feature>
<dbReference type="SUPFAM" id="SSF51069">
    <property type="entry name" value="Carbonic anhydrase"/>
    <property type="match status" value="1"/>
</dbReference>
<name>A0A9N9WUH7_9DIPT</name>
<keyword evidence="5" id="KW-0456">Lyase</keyword>
<protein>
    <recommendedName>
        <fullName evidence="2">carbonic anhydrase</fullName>
        <ecNumber evidence="2">4.2.1.1</ecNumber>
    </recommendedName>
</protein>
<evidence type="ECO:0000259" key="7">
    <source>
        <dbReference type="PROSITE" id="PS51144"/>
    </source>
</evidence>
<dbReference type="OrthoDB" id="429145at2759"/>
<dbReference type="Pfam" id="PF00194">
    <property type="entry name" value="Carb_anhydrase"/>
    <property type="match status" value="1"/>
</dbReference>
<dbReference type="GO" id="GO:0004089">
    <property type="term" value="F:carbonate dehydratase activity"/>
    <property type="evidence" value="ECO:0007669"/>
    <property type="project" value="UniProtKB-EC"/>
</dbReference>
<reference evidence="8" key="1">
    <citation type="submission" date="2022-01" db="EMBL/GenBank/DDBJ databases">
        <authorList>
            <person name="King R."/>
        </authorList>
    </citation>
    <scope>NUCLEOTIDE SEQUENCE</scope>
</reference>
<proteinExistence type="inferred from homology"/>
<evidence type="ECO:0000256" key="3">
    <source>
        <dbReference type="ARBA" id="ARBA00022723"/>
    </source>
</evidence>
<accession>A0A9N9WUH7</accession>
<dbReference type="Gene3D" id="3.10.200.10">
    <property type="entry name" value="Alpha carbonic anhydrase"/>
    <property type="match status" value="1"/>
</dbReference>
<reference evidence="8" key="2">
    <citation type="submission" date="2022-10" db="EMBL/GenBank/DDBJ databases">
        <authorList>
            <consortium name="ENA_rothamsted_submissions"/>
            <consortium name="culmorum"/>
            <person name="King R."/>
        </authorList>
    </citation>
    <scope>NUCLEOTIDE SEQUENCE</scope>
</reference>
<dbReference type="PROSITE" id="PS51144">
    <property type="entry name" value="ALPHA_CA_2"/>
    <property type="match status" value="1"/>
</dbReference>
<sequence length="311" mass="36064">MTSKNKVRQNIFFLIFVSIIIDKSCGFFKHAELHYRKHHRVITNETKQYLQFTYEDKNDDGPSHWPSSCNSGHNQSPIAYDLVPLLAASHQHPLKLIGAYNTRPKQVHVINSGHGATFSFVYQNNAVPQITGGPLHDDIYNFASFHFHYPCEHRTLKYRNRCNLELHFVHFNSKYQTIENSIDKSDGLAVIAVLFEETEWGQPLKSLPFLPMLHHIYEPDTDYSEIYHVFSYADALGFRTVPKIVSYKGSLTTPGCAESVTWIVVDHLFLILENDMDKIYKVRDHEGLRIKRNNRPIQPINGRKVYVYNDL</sequence>
<dbReference type="CDD" id="cd00326">
    <property type="entry name" value="alpha_CA"/>
    <property type="match status" value="1"/>
</dbReference>
<comment type="catalytic activity">
    <reaction evidence="6">
        <text>hydrogencarbonate + H(+) = CO2 + H2O</text>
        <dbReference type="Rhea" id="RHEA:10748"/>
        <dbReference type="ChEBI" id="CHEBI:15377"/>
        <dbReference type="ChEBI" id="CHEBI:15378"/>
        <dbReference type="ChEBI" id="CHEBI:16526"/>
        <dbReference type="ChEBI" id="CHEBI:17544"/>
        <dbReference type="EC" id="4.2.1.1"/>
    </reaction>
</comment>
<gene>
    <name evidence="8" type="ORF">CHIRRI_LOCUS9392</name>
</gene>
<dbReference type="Proteomes" id="UP001153620">
    <property type="component" value="Chromosome 3"/>
</dbReference>
<dbReference type="InterPro" id="IPR001148">
    <property type="entry name" value="CA_dom"/>
</dbReference>
<evidence type="ECO:0000313" key="9">
    <source>
        <dbReference type="Proteomes" id="UP001153620"/>
    </source>
</evidence>
<dbReference type="EMBL" id="OU895879">
    <property type="protein sequence ID" value="CAG9806537.1"/>
    <property type="molecule type" value="Genomic_DNA"/>
</dbReference>
<comment type="similarity">
    <text evidence="1">Belongs to the alpha-carbonic anhydrase family.</text>
</comment>
<dbReference type="GO" id="GO:0008270">
    <property type="term" value="F:zinc ion binding"/>
    <property type="evidence" value="ECO:0007669"/>
    <property type="project" value="InterPro"/>
</dbReference>
<keyword evidence="3" id="KW-0479">Metal-binding</keyword>
<evidence type="ECO:0000256" key="5">
    <source>
        <dbReference type="ARBA" id="ARBA00023239"/>
    </source>
</evidence>
<dbReference type="PANTHER" id="PTHR18952:SF265">
    <property type="entry name" value="CARBONIC ANHYDRASE"/>
    <property type="match status" value="1"/>
</dbReference>
<evidence type="ECO:0000256" key="2">
    <source>
        <dbReference type="ARBA" id="ARBA00012925"/>
    </source>
</evidence>
<keyword evidence="9" id="KW-1185">Reference proteome</keyword>
<dbReference type="AlphaFoldDB" id="A0A9N9WUH7"/>
<evidence type="ECO:0000256" key="1">
    <source>
        <dbReference type="ARBA" id="ARBA00010718"/>
    </source>
</evidence>
<dbReference type="PANTHER" id="PTHR18952">
    <property type="entry name" value="CARBONIC ANHYDRASE"/>
    <property type="match status" value="1"/>
</dbReference>
<organism evidence="8 9">
    <name type="scientific">Chironomus riparius</name>
    <dbReference type="NCBI Taxonomy" id="315576"/>
    <lineage>
        <taxon>Eukaryota</taxon>
        <taxon>Metazoa</taxon>
        <taxon>Ecdysozoa</taxon>
        <taxon>Arthropoda</taxon>
        <taxon>Hexapoda</taxon>
        <taxon>Insecta</taxon>
        <taxon>Pterygota</taxon>
        <taxon>Neoptera</taxon>
        <taxon>Endopterygota</taxon>
        <taxon>Diptera</taxon>
        <taxon>Nematocera</taxon>
        <taxon>Chironomoidea</taxon>
        <taxon>Chironomidae</taxon>
        <taxon>Chironominae</taxon>
        <taxon>Chironomus</taxon>
    </lineage>
</organism>
<evidence type="ECO:0000313" key="8">
    <source>
        <dbReference type="EMBL" id="CAG9806537.1"/>
    </source>
</evidence>
<dbReference type="SMART" id="SM01057">
    <property type="entry name" value="Carb_anhydrase"/>
    <property type="match status" value="1"/>
</dbReference>
<keyword evidence="4" id="KW-0862">Zinc</keyword>
<evidence type="ECO:0000256" key="6">
    <source>
        <dbReference type="ARBA" id="ARBA00048348"/>
    </source>
</evidence>
<dbReference type="InterPro" id="IPR036398">
    <property type="entry name" value="CA_dom_sf"/>
</dbReference>
<evidence type="ECO:0000256" key="4">
    <source>
        <dbReference type="ARBA" id="ARBA00022833"/>
    </source>
</evidence>